<feature type="transmembrane region" description="Helical" evidence="8">
    <location>
        <begin position="260"/>
        <end position="279"/>
    </location>
</feature>
<evidence type="ECO:0000256" key="2">
    <source>
        <dbReference type="ARBA" id="ARBA00006024"/>
    </source>
</evidence>
<protein>
    <recommendedName>
        <fullName evidence="6">P-type Zn(2+) transporter</fullName>
        <ecNumber evidence="6">7.2.2.12</ecNumber>
    </recommendedName>
</protein>
<feature type="transmembrane region" description="Helical" evidence="8">
    <location>
        <begin position="91"/>
        <end position="117"/>
    </location>
</feature>
<dbReference type="PRINTS" id="PR00119">
    <property type="entry name" value="CATATPASE"/>
</dbReference>
<keyword evidence="8" id="KW-0479">Metal-binding</keyword>
<dbReference type="InterPro" id="IPR018303">
    <property type="entry name" value="ATPase_P-typ_P_site"/>
</dbReference>
<dbReference type="Gene3D" id="3.40.1110.10">
    <property type="entry name" value="Calcium-transporting ATPase, cytoplasmic domain N"/>
    <property type="match status" value="1"/>
</dbReference>
<dbReference type="Gene3D" id="3.40.50.1000">
    <property type="entry name" value="HAD superfamily/HAD-like"/>
    <property type="match status" value="1"/>
</dbReference>
<dbReference type="InterPro" id="IPR027256">
    <property type="entry name" value="P-typ_ATPase_IB"/>
</dbReference>
<sequence length="671" mass="73366">MNEEKRGNQQPVCKACGGEEEENEGNQWKVWTPLIFSAVLLILGMFLKHTPWMQIQLVQVIWYAVAFLPVGFPVIKEAVVNAMKGDFSSEFMLMSIAAVGAFIIGEYPEAVAVMLLYSIGDSLQDRAVDKAKDNIKSLVAFRPDHARVIREDESVEIAPEQVEVGDIIEVRPGERVPLDGLLLGDEAAFNTAALTGESVPRQISVGKEVLAGMISSYTVVRLKVVRPAEESAISRVLKLVEDATERKAPTELFIHKFAHVYTPAVMLLALLTILLPWIVSWISPSFQYVFSDWFRRALIFLVISCPCALVISIPLGYFAGIGAASKRGILFKGSNYIDAVTKVDTVVFDKTGTITTGQFEVQRSEGLQPEDLDQIAAMEKISSHPIAQAILRYHPVKTTLDAENLAGFGLEYQNWLVGNTKLLDQYHIAYPENLKSVPETIVVVAKDKAYKGYLLLADTLKEDAAEAVSRLRSAGINNIEIFSGDKQALVTKVAKQLKMTNGYGDLLPEGKVEHISTLQDEGKKVAFVGDGINDAPVIALSDVGFAMGALGSDMAIETADIVIQDDQPSKVAEAIHIGNRTHRIVYENIVLAIGIKVLVMILGLFGVANLWEAVFADSGVALLAVLNSTRIFFSGRSKSSAQVVNMAVEGAHQENAKNSDRDIHEENVNAR</sequence>
<feature type="transmembrane region" description="Helical" evidence="8">
    <location>
        <begin position="299"/>
        <end position="324"/>
    </location>
</feature>
<feature type="domain" description="P-type ATPase A" evidence="9">
    <location>
        <begin position="142"/>
        <end position="241"/>
    </location>
</feature>
<dbReference type="SUPFAM" id="SSF81665">
    <property type="entry name" value="Calcium ATPase, transmembrane domain M"/>
    <property type="match status" value="1"/>
</dbReference>
<dbReference type="InterPro" id="IPR059000">
    <property type="entry name" value="ATPase_P-type_domA"/>
</dbReference>
<evidence type="ECO:0000256" key="7">
    <source>
        <dbReference type="ARBA" id="ARBA00047308"/>
    </source>
</evidence>
<keyword evidence="8" id="KW-0547">Nucleotide-binding</keyword>
<dbReference type="PANTHER" id="PTHR48085:SF5">
    <property type="entry name" value="CADMIUM_ZINC-TRANSPORTING ATPASE HMA4-RELATED"/>
    <property type="match status" value="1"/>
</dbReference>
<evidence type="ECO:0000313" key="11">
    <source>
        <dbReference type="Proteomes" id="UP001204015"/>
    </source>
</evidence>
<dbReference type="SUPFAM" id="SSF81653">
    <property type="entry name" value="Calcium ATPase, transduction domain A"/>
    <property type="match status" value="1"/>
</dbReference>
<dbReference type="Proteomes" id="UP001204015">
    <property type="component" value="Unassembled WGS sequence"/>
</dbReference>
<keyword evidence="5 8" id="KW-0472">Membrane</keyword>
<organism evidence="10 11">
    <name type="scientific">Segatella cerevisiae</name>
    <dbReference type="NCBI Taxonomy" id="2053716"/>
    <lineage>
        <taxon>Bacteria</taxon>
        <taxon>Pseudomonadati</taxon>
        <taxon>Bacteroidota</taxon>
        <taxon>Bacteroidia</taxon>
        <taxon>Bacteroidales</taxon>
        <taxon>Prevotellaceae</taxon>
        <taxon>Segatella</taxon>
    </lineage>
</organism>
<gene>
    <name evidence="10" type="ORF">NG821_02630</name>
</gene>
<keyword evidence="8" id="KW-0067">ATP-binding</keyword>
<proteinExistence type="inferred from homology"/>
<evidence type="ECO:0000259" key="9">
    <source>
        <dbReference type="Pfam" id="PF00122"/>
    </source>
</evidence>
<comment type="catalytic activity">
    <reaction evidence="7">
        <text>Zn(2+)(in) + ATP + H2O = Zn(2+)(out) + ADP + phosphate + H(+)</text>
        <dbReference type="Rhea" id="RHEA:20621"/>
        <dbReference type="ChEBI" id="CHEBI:15377"/>
        <dbReference type="ChEBI" id="CHEBI:15378"/>
        <dbReference type="ChEBI" id="CHEBI:29105"/>
        <dbReference type="ChEBI" id="CHEBI:30616"/>
        <dbReference type="ChEBI" id="CHEBI:43474"/>
        <dbReference type="ChEBI" id="CHEBI:456216"/>
        <dbReference type="EC" id="7.2.2.12"/>
    </reaction>
</comment>
<dbReference type="NCBIfam" id="TIGR01525">
    <property type="entry name" value="ATPase-IB_hvy"/>
    <property type="match status" value="1"/>
</dbReference>
<evidence type="ECO:0000256" key="8">
    <source>
        <dbReference type="RuleBase" id="RU362081"/>
    </source>
</evidence>
<accession>A0ABT1BWG9</accession>
<evidence type="ECO:0000256" key="1">
    <source>
        <dbReference type="ARBA" id="ARBA00004370"/>
    </source>
</evidence>
<dbReference type="InterPro" id="IPR008250">
    <property type="entry name" value="ATPase_P-typ_transduc_dom_A_sf"/>
</dbReference>
<dbReference type="InterPro" id="IPR023298">
    <property type="entry name" value="ATPase_P-typ_TM_dom_sf"/>
</dbReference>
<keyword evidence="3 8" id="KW-0812">Transmembrane</keyword>
<keyword evidence="4 8" id="KW-1133">Transmembrane helix</keyword>
<dbReference type="SUPFAM" id="SSF56784">
    <property type="entry name" value="HAD-like"/>
    <property type="match status" value="1"/>
</dbReference>
<dbReference type="InterPro" id="IPR036412">
    <property type="entry name" value="HAD-like_sf"/>
</dbReference>
<dbReference type="RefSeq" id="WP_252760112.1">
    <property type="nucleotide sequence ID" value="NZ_JAMXLY010000006.1"/>
</dbReference>
<dbReference type="EC" id="7.2.2.12" evidence="6"/>
<keyword evidence="8" id="KW-1003">Cell membrane</keyword>
<feature type="transmembrane region" description="Helical" evidence="8">
    <location>
        <begin position="60"/>
        <end position="79"/>
    </location>
</feature>
<name>A0ABT1BWG9_9BACT</name>
<comment type="subcellular location">
    <subcellularLocation>
        <location evidence="8">Cell membrane</location>
    </subcellularLocation>
    <subcellularLocation>
        <location evidence="1">Membrane</location>
    </subcellularLocation>
</comment>
<evidence type="ECO:0000256" key="4">
    <source>
        <dbReference type="ARBA" id="ARBA00022989"/>
    </source>
</evidence>
<feature type="transmembrane region" description="Helical" evidence="8">
    <location>
        <begin position="30"/>
        <end position="48"/>
    </location>
</feature>
<dbReference type="PANTHER" id="PTHR48085">
    <property type="entry name" value="CADMIUM/ZINC-TRANSPORTING ATPASE HMA2-RELATED"/>
    <property type="match status" value="1"/>
</dbReference>
<evidence type="ECO:0000256" key="5">
    <source>
        <dbReference type="ARBA" id="ARBA00023136"/>
    </source>
</evidence>
<dbReference type="InterPro" id="IPR051014">
    <property type="entry name" value="Cation_Transport_ATPase_IB"/>
</dbReference>
<comment type="similarity">
    <text evidence="2 8">Belongs to the cation transport ATPase (P-type) (TC 3.A.3) family. Type IB subfamily.</text>
</comment>
<dbReference type="Pfam" id="PF00702">
    <property type="entry name" value="Hydrolase"/>
    <property type="match status" value="1"/>
</dbReference>
<dbReference type="Pfam" id="PF00122">
    <property type="entry name" value="E1-E2_ATPase"/>
    <property type="match status" value="1"/>
</dbReference>
<reference evidence="10 11" key="1">
    <citation type="submission" date="2022-06" db="EMBL/GenBank/DDBJ databases">
        <title>A taxonomic note on the genus Prevotella: Description of four novel genera and emended description of the genera Hallella and Xylanibacter.</title>
        <authorList>
            <person name="Hitch T.C.A."/>
        </authorList>
    </citation>
    <scope>NUCLEOTIDE SEQUENCE [LARGE SCALE GENOMIC DNA]</scope>
    <source>
        <strain evidence="10 11">DSM 100619</strain>
    </source>
</reference>
<dbReference type="InterPro" id="IPR023299">
    <property type="entry name" value="ATPase_P-typ_cyto_dom_N"/>
</dbReference>
<dbReference type="InterPro" id="IPR001757">
    <property type="entry name" value="P_typ_ATPase"/>
</dbReference>
<dbReference type="EMBL" id="JAMXLY010000006">
    <property type="protein sequence ID" value="MCO6024748.1"/>
    <property type="molecule type" value="Genomic_DNA"/>
</dbReference>
<evidence type="ECO:0000256" key="3">
    <source>
        <dbReference type="ARBA" id="ARBA00022692"/>
    </source>
</evidence>
<feature type="transmembrane region" description="Helical" evidence="8">
    <location>
        <begin position="589"/>
        <end position="608"/>
    </location>
</feature>
<comment type="caution">
    <text evidence="10">The sequence shown here is derived from an EMBL/GenBank/DDBJ whole genome shotgun (WGS) entry which is preliminary data.</text>
</comment>
<dbReference type="InterPro" id="IPR023214">
    <property type="entry name" value="HAD_sf"/>
</dbReference>
<dbReference type="NCBIfam" id="TIGR01494">
    <property type="entry name" value="ATPase_P-type"/>
    <property type="match status" value="1"/>
</dbReference>
<dbReference type="PROSITE" id="PS00154">
    <property type="entry name" value="ATPASE_E1_E2"/>
    <property type="match status" value="1"/>
</dbReference>
<dbReference type="Gene3D" id="2.70.150.10">
    <property type="entry name" value="Calcium-transporting ATPase, cytoplasmic transduction domain A"/>
    <property type="match status" value="1"/>
</dbReference>
<evidence type="ECO:0000313" key="10">
    <source>
        <dbReference type="EMBL" id="MCO6024748.1"/>
    </source>
</evidence>
<keyword evidence="11" id="KW-1185">Reference proteome</keyword>
<evidence type="ECO:0000256" key="6">
    <source>
        <dbReference type="ARBA" id="ARBA00039097"/>
    </source>
</evidence>